<dbReference type="KEGG" id="epo:Epro_1000"/>
<dbReference type="Proteomes" id="UP000035337">
    <property type="component" value="Chromosome"/>
</dbReference>
<dbReference type="InterPro" id="IPR027381">
    <property type="entry name" value="LytR/CpsA/Psr_C"/>
</dbReference>
<feature type="transmembrane region" description="Helical" evidence="1">
    <location>
        <begin position="12"/>
        <end position="29"/>
    </location>
</feature>
<organism evidence="3 4">
    <name type="scientific">Endomicrobium proavitum</name>
    <dbReference type="NCBI Taxonomy" id="1408281"/>
    <lineage>
        <taxon>Bacteria</taxon>
        <taxon>Pseudomonadati</taxon>
        <taxon>Elusimicrobiota</taxon>
        <taxon>Endomicrobiia</taxon>
        <taxon>Endomicrobiales</taxon>
        <taxon>Endomicrobiaceae</taxon>
        <taxon>Endomicrobium</taxon>
    </lineage>
</organism>
<accession>A0A0G3WLK0</accession>
<evidence type="ECO:0000313" key="4">
    <source>
        <dbReference type="Proteomes" id="UP000035337"/>
    </source>
</evidence>
<dbReference type="AlphaFoldDB" id="A0A0G3WLK0"/>
<dbReference type="EMBL" id="CP009498">
    <property type="protein sequence ID" value="AKL98379.1"/>
    <property type="molecule type" value="Genomic_DNA"/>
</dbReference>
<sequence>MPQNEKLKKYLIAFAAAIIIIVAAYFTFFRTDPFIKNLMSSDTTRFTLILYGTEKTLPQELNAFLISYEKKSKVLKIVTVNTDVVVLKKRVKAESLKANFNKLAQKDINRAVENCLAELAEITNDNFKADYYIAMDYDVFSEFVDKKQKNIIVDISSGSRTFQLFQQLQVAKNVVKKIKSGTLVDFFKARSGYKNFNTNISKKALSWSVLYFDIKKTLIMFCDLPVRNSHARTITDSQNADAFFEEVYFPQTNLKDFPNITIEVRNASKKQRMGEKVSWFLREKKFDVADWSNYPEYYEQTIIKDYKGNFALSLKLAKILGCQNIIISYNKNSYYGAGVLVGADCEVYDKFDKSKTLKRGQNGKN</sequence>
<protein>
    <recommendedName>
        <fullName evidence="2">LytR/CpsA/Psr regulator C-terminal domain-containing protein</fullName>
    </recommendedName>
</protein>
<dbReference type="STRING" id="1408281.Epro_1000"/>
<keyword evidence="1" id="KW-1133">Transmembrane helix</keyword>
<dbReference type="Pfam" id="PF13399">
    <property type="entry name" value="LytR_C"/>
    <property type="match status" value="1"/>
</dbReference>
<dbReference type="OrthoDB" id="9991359at2"/>
<name>A0A0G3WLK0_9BACT</name>
<keyword evidence="1" id="KW-0812">Transmembrane</keyword>
<keyword evidence="4" id="KW-1185">Reference proteome</keyword>
<reference evidence="3 4" key="1">
    <citation type="submission" date="2014-09" db="EMBL/GenBank/DDBJ databases">
        <title>Complete genome sequence of Endomicrobium proavitum.</title>
        <authorList>
            <person name="Zheng H."/>
        </authorList>
    </citation>
    <scope>NUCLEOTIDE SEQUENCE [LARGE SCALE GENOMIC DNA]</scope>
    <source>
        <strain evidence="3 4">Rsa215</strain>
    </source>
</reference>
<keyword evidence="1" id="KW-0472">Membrane</keyword>
<proteinExistence type="predicted"/>
<gene>
    <name evidence="3" type="ORF">Epro_1000</name>
</gene>
<dbReference type="RefSeq" id="WP_052570929.1">
    <property type="nucleotide sequence ID" value="NZ_CP009498.1"/>
</dbReference>
<feature type="domain" description="LytR/CpsA/Psr regulator C-terminal" evidence="2">
    <location>
        <begin position="259"/>
        <end position="328"/>
    </location>
</feature>
<evidence type="ECO:0000313" key="3">
    <source>
        <dbReference type="EMBL" id="AKL98379.1"/>
    </source>
</evidence>
<evidence type="ECO:0000256" key="1">
    <source>
        <dbReference type="SAM" id="Phobius"/>
    </source>
</evidence>
<evidence type="ECO:0000259" key="2">
    <source>
        <dbReference type="Pfam" id="PF13399"/>
    </source>
</evidence>